<dbReference type="PRINTS" id="PR00035">
    <property type="entry name" value="HTHGNTR"/>
</dbReference>
<evidence type="ECO:0000313" key="7">
    <source>
        <dbReference type="Proteomes" id="UP000559809"/>
    </source>
</evidence>
<dbReference type="GO" id="GO:0003677">
    <property type="term" value="F:DNA binding"/>
    <property type="evidence" value="ECO:0007669"/>
    <property type="project" value="UniProtKB-KW"/>
</dbReference>
<keyword evidence="7" id="KW-1185">Reference proteome</keyword>
<dbReference type="Pfam" id="PF07729">
    <property type="entry name" value="FCD"/>
    <property type="match status" value="1"/>
</dbReference>
<protein>
    <submittedName>
        <fullName evidence="6">FadR family transcriptional regulator</fullName>
    </submittedName>
</protein>
<dbReference type="RefSeq" id="WP_180155336.1">
    <property type="nucleotide sequence ID" value="NZ_JACCEM010000005.1"/>
</dbReference>
<reference evidence="6 7" key="1">
    <citation type="submission" date="2020-07" db="EMBL/GenBank/DDBJ databases">
        <title>Taxonomic revisions and descriptions of new bacterial species based on genomic comparisons in the high-G+C-content subgroup of the family Alcaligenaceae.</title>
        <authorList>
            <person name="Szabo A."/>
            <person name="Felfoldi T."/>
        </authorList>
    </citation>
    <scope>NUCLEOTIDE SEQUENCE [LARGE SCALE GENOMIC DNA]</scope>
    <source>
        <strain evidence="6 7">LMG 24012</strain>
    </source>
</reference>
<evidence type="ECO:0000259" key="5">
    <source>
        <dbReference type="PROSITE" id="PS50949"/>
    </source>
</evidence>
<dbReference type="Gene3D" id="1.10.10.10">
    <property type="entry name" value="Winged helix-like DNA-binding domain superfamily/Winged helix DNA-binding domain"/>
    <property type="match status" value="1"/>
</dbReference>
<keyword evidence="1" id="KW-0805">Transcription regulation</keyword>
<dbReference type="SMART" id="SM00895">
    <property type="entry name" value="FCD"/>
    <property type="match status" value="1"/>
</dbReference>
<name>A0A853G5E4_9BURK</name>
<dbReference type="InterPro" id="IPR036390">
    <property type="entry name" value="WH_DNA-bd_sf"/>
</dbReference>
<feature type="region of interest" description="Disordered" evidence="4">
    <location>
        <begin position="79"/>
        <end position="98"/>
    </location>
</feature>
<comment type="caution">
    <text evidence="6">The sequence shown here is derived from an EMBL/GenBank/DDBJ whole genome shotgun (WGS) entry which is preliminary data.</text>
</comment>
<accession>A0A853G5E4</accession>
<proteinExistence type="predicted"/>
<dbReference type="SUPFAM" id="SSF48008">
    <property type="entry name" value="GntR ligand-binding domain-like"/>
    <property type="match status" value="1"/>
</dbReference>
<dbReference type="InterPro" id="IPR036388">
    <property type="entry name" value="WH-like_DNA-bd_sf"/>
</dbReference>
<sequence length="240" mass="25994">MIPLQAVSVPRLYRVIAGQIAGRIRAGEFAPGERLPSERDLAEHLQVSRASVREALIALELEGYVEVRVGTGVFVTHAPAERAEPQPAPPSPDPGGDDIGPFDLLETRLLLEPECAALAAQVALPAQIAAIEAAHRAMNTVDEPGRHDRAFHLAIADACGNAALASAIAHLWNLSQGSPVYSRMEAHFVTQHIWEQARREHEQILGAISERDAGRARHAMHDHLVGILARLRADFGRTSL</sequence>
<dbReference type="EMBL" id="JACCEM010000005">
    <property type="protein sequence ID" value="NYT49921.1"/>
    <property type="molecule type" value="Genomic_DNA"/>
</dbReference>
<evidence type="ECO:0000256" key="3">
    <source>
        <dbReference type="ARBA" id="ARBA00023163"/>
    </source>
</evidence>
<feature type="domain" description="HTH gntR-type" evidence="5">
    <location>
        <begin position="10"/>
        <end position="78"/>
    </location>
</feature>
<dbReference type="Gene3D" id="1.20.120.530">
    <property type="entry name" value="GntR ligand-binding domain-like"/>
    <property type="match status" value="1"/>
</dbReference>
<dbReference type="Proteomes" id="UP000559809">
    <property type="component" value="Unassembled WGS sequence"/>
</dbReference>
<dbReference type="Pfam" id="PF00392">
    <property type="entry name" value="GntR"/>
    <property type="match status" value="1"/>
</dbReference>
<keyword evidence="2" id="KW-0238">DNA-binding</keyword>
<dbReference type="PANTHER" id="PTHR43537:SF5">
    <property type="entry name" value="UXU OPERON TRANSCRIPTIONAL REGULATOR"/>
    <property type="match status" value="1"/>
</dbReference>
<gene>
    <name evidence="6" type="ORF">H0A72_11435</name>
</gene>
<dbReference type="SMART" id="SM00345">
    <property type="entry name" value="HTH_GNTR"/>
    <property type="match status" value="1"/>
</dbReference>
<dbReference type="InterPro" id="IPR011711">
    <property type="entry name" value="GntR_C"/>
</dbReference>
<dbReference type="GO" id="GO:0003700">
    <property type="term" value="F:DNA-binding transcription factor activity"/>
    <property type="evidence" value="ECO:0007669"/>
    <property type="project" value="InterPro"/>
</dbReference>
<evidence type="ECO:0000256" key="4">
    <source>
        <dbReference type="SAM" id="MobiDB-lite"/>
    </source>
</evidence>
<dbReference type="CDD" id="cd07377">
    <property type="entry name" value="WHTH_GntR"/>
    <property type="match status" value="1"/>
</dbReference>
<dbReference type="PANTHER" id="PTHR43537">
    <property type="entry name" value="TRANSCRIPTIONAL REGULATOR, GNTR FAMILY"/>
    <property type="match status" value="1"/>
</dbReference>
<dbReference type="InterPro" id="IPR008920">
    <property type="entry name" value="TF_FadR/GntR_C"/>
</dbReference>
<keyword evidence="3" id="KW-0804">Transcription</keyword>
<dbReference type="AlphaFoldDB" id="A0A853G5E4"/>
<dbReference type="PROSITE" id="PS50949">
    <property type="entry name" value="HTH_GNTR"/>
    <property type="match status" value="1"/>
</dbReference>
<organism evidence="6 7">
    <name type="scientific">Parapusillimonas granuli</name>
    <dbReference type="NCBI Taxonomy" id="380911"/>
    <lineage>
        <taxon>Bacteria</taxon>
        <taxon>Pseudomonadati</taxon>
        <taxon>Pseudomonadota</taxon>
        <taxon>Betaproteobacteria</taxon>
        <taxon>Burkholderiales</taxon>
        <taxon>Alcaligenaceae</taxon>
        <taxon>Parapusillimonas</taxon>
    </lineage>
</organism>
<evidence type="ECO:0000313" key="6">
    <source>
        <dbReference type="EMBL" id="NYT49921.1"/>
    </source>
</evidence>
<evidence type="ECO:0000256" key="1">
    <source>
        <dbReference type="ARBA" id="ARBA00023015"/>
    </source>
</evidence>
<dbReference type="InterPro" id="IPR000524">
    <property type="entry name" value="Tscrpt_reg_HTH_GntR"/>
</dbReference>
<evidence type="ECO:0000256" key="2">
    <source>
        <dbReference type="ARBA" id="ARBA00023125"/>
    </source>
</evidence>
<dbReference type="SUPFAM" id="SSF46785">
    <property type="entry name" value="Winged helix' DNA-binding domain"/>
    <property type="match status" value="1"/>
</dbReference>